<evidence type="ECO:0000256" key="1">
    <source>
        <dbReference type="ARBA" id="ARBA00023242"/>
    </source>
</evidence>
<dbReference type="GO" id="GO:0003700">
    <property type="term" value="F:DNA-binding transcription factor activity"/>
    <property type="evidence" value="ECO:0007669"/>
    <property type="project" value="InterPro"/>
</dbReference>
<dbReference type="Proteomes" id="UP001251528">
    <property type="component" value="Unassembled WGS sequence"/>
</dbReference>
<gene>
    <name evidence="3" type="ORF">QQS21_003347</name>
</gene>
<keyword evidence="1" id="KW-0539">Nucleus</keyword>
<proteinExistence type="predicted"/>
<dbReference type="SMART" id="SM00906">
    <property type="entry name" value="Fungal_trans"/>
    <property type="match status" value="1"/>
</dbReference>
<dbReference type="PANTHER" id="PTHR46910">
    <property type="entry name" value="TRANSCRIPTION FACTOR PDR1"/>
    <property type="match status" value="1"/>
</dbReference>
<evidence type="ECO:0000313" key="3">
    <source>
        <dbReference type="EMBL" id="KAK2606299.1"/>
    </source>
</evidence>
<dbReference type="InterPro" id="IPR007219">
    <property type="entry name" value="XnlR_reg_dom"/>
</dbReference>
<dbReference type="EMBL" id="JASWJB010000043">
    <property type="protein sequence ID" value="KAK2606299.1"/>
    <property type="molecule type" value="Genomic_DNA"/>
</dbReference>
<dbReference type="PANTHER" id="PTHR46910:SF5">
    <property type="entry name" value="ZN(II)2CYS6 TRANSCRIPTION FACTOR (EUROFUNG)"/>
    <property type="match status" value="1"/>
</dbReference>
<reference evidence="3" key="1">
    <citation type="submission" date="2023-06" db="EMBL/GenBank/DDBJ databases">
        <title>Conoideocrella luteorostrata (Hypocreales: Clavicipitaceae), a potential biocontrol fungus for elongate hemlock scale in United States Christmas tree production areas.</title>
        <authorList>
            <person name="Barrett H."/>
            <person name="Lovett B."/>
            <person name="Macias A.M."/>
            <person name="Stajich J.E."/>
            <person name="Kasson M.T."/>
        </authorList>
    </citation>
    <scope>NUCLEOTIDE SEQUENCE</scope>
    <source>
        <strain evidence="3">ARSEF 14590</strain>
    </source>
</reference>
<accession>A0AAJ0CTI6</accession>
<evidence type="ECO:0000259" key="2">
    <source>
        <dbReference type="SMART" id="SM00906"/>
    </source>
</evidence>
<protein>
    <recommendedName>
        <fullName evidence="2">Xylanolytic transcriptional activator regulatory domain-containing protein</fullName>
    </recommendedName>
</protein>
<sequence length="593" mass="66173">MKSSLIPRAVSVSSLNPFGAINDRLEKLEDAIKSLAPHGLEKERENSPRGFGVVSQTEWMTSNCKPIHGQSSFDGQVEMASHISQLPTPGTVGDSAVLDEVRTLRAMIQDRTSAIASHPTSSCISSNLQPDEIPVAFALRVLHLLKETPRLLFLMHPIQNYQYVEDLLQRIYFPLKPVSNGHLTVFFGVMYYATREMLEVGNSSNIARKQLEQYSATSQKMFQAGIKTHELSAVPSFENALALALALLDAQLTGDLTLQWSLTSAAATHCITLGYHRESTLNQLAPDAAEPCRLLFWHIYISNMSLILPLGKAGVIHAYDIDVEPPALSTDPRVAVWDACRNILIRFLTLHGEIYEQLYSPASLRLDLPSRQQNVSVLVRKLESWHFDWKSIDYSEAHYASVFRIVFLPINVIYWSVLTLTYRASTTSSTIEELPESCFSAARKGLETHLSLYPEFQAGGPGAIKLYAIWILIHSSFAPYIMTFVHCIVYGSKDDLDLLGRVLETLDEIATVSGPCQRQISVCRALHRTAKASIESNGIASVQDHARSGKVMNLPLQNPSHEQLDWDYFQSHIDEWIADGVNVNSFNLGHRLD</sequence>
<dbReference type="GO" id="GO:0003677">
    <property type="term" value="F:DNA binding"/>
    <property type="evidence" value="ECO:0007669"/>
    <property type="project" value="InterPro"/>
</dbReference>
<dbReference type="GO" id="GO:0008270">
    <property type="term" value="F:zinc ion binding"/>
    <property type="evidence" value="ECO:0007669"/>
    <property type="project" value="InterPro"/>
</dbReference>
<comment type="caution">
    <text evidence="3">The sequence shown here is derived from an EMBL/GenBank/DDBJ whole genome shotgun (WGS) entry which is preliminary data.</text>
</comment>
<name>A0AAJ0CTI6_9HYPO</name>
<dbReference type="GO" id="GO:0006351">
    <property type="term" value="P:DNA-templated transcription"/>
    <property type="evidence" value="ECO:0007669"/>
    <property type="project" value="InterPro"/>
</dbReference>
<keyword evidence="4" id="KW-1185">Reference proteome</keyword>
<dbReference type="AlphaFoldDB" id="A0AAJ0CTI6"/>
<dbReference type="InterPro" id="IPR050987">
    <property type="entry name" value="AtrR-like"/>
</dbReference>
<organism evidence="3 4">
    <name type="scientific">Conoideocrella luteorostrata</name>
    <dbReference type="NCBI Taxonomy" id="1105319"/>
    <lineage>
        <taxon>Eukaryota</taxon>
        <taxon>Fungi</taxon>
        <taxon>Dikarya</taxon>
        <taxon>Ascomycota</taxon>
        <taxon>Pezizomycotina</taxon>
        <taxon>Sordariomycetes</taxon>
        <taxon>Hypocreomycetidae</taxon>
        <taxon>Hypocreales</taxon>
        <taxon>Clavicipitaceae</taxon>
        <taxon>Conoideocrella</taxon>
    </lineage>
</organism>
<feature type="domain" description="Xylanolytic transcriptional activator regulatory" evidence="2">
    <location>
        <begin position="259"/>
        <end position="332"/>
    </location>
</feature>
<evidence type="ECO:0000313" key="4">
    <source>
        <dbReference type="Proteomes" id="UP001251528"/>
    </source>
</evidence>
<dbReference type="CDD" id="cd12148">
    <property type="entry name" value="fungal_TF_MHR"/>
    <property type="match status" value="1"/>
</dbReference>